<organism evidence="1 2">
    <name type="scientific">Collybiopsis luxurians FD-317 M1</name>
    <dbReference type="NCBI Taxonomy" id="944289"/>
    <lineage>
        <taxon>Eukaryota</taxon>
        <taxon>Fungi</taxon>
        <taxon>Dikarya</taxon>
        <taxon>Basidiomycota</taxon>
        <taxon>Agaricomycotina</taxon>
        <taxon>Agaricomycetes</taxon>
        <taxon>Agaricomycetidae</taxon>
        <taxon>Agaricales</taxon>
        <taxon>Marasmiineae</taxon>
        <taxon>Omphalotaceae</taxon>
        <taxon>Collybiopsis</taxon>
        <taxon>Collybiopsis luxurians</taxon>
    </lineage>
</organism>
<keyword evidence="2" id="KW-1185">Reference proteome</keyword>
<evidence type="ECO:0000313" key="2">
    <source>
        <dbReference type="Proteomes" id="UP000053593"/>
    </source>
</evidence>
<reference evidence="1 2" key="1">
    <citation type="submission" date="2014-04" db="EMBL/GenBank/DDBJ databases">
        <title>Evolutionary Origins and Diversification of the Mycorrhizal Mutualists.</title>
        <authorList>
            <consortium name="DOE Joint Genome Institute"/>
            <consortium name="Mycorrhizal Genomics Consortium"/>
            <person name="Kohler A."/>
            <person name="Kuo A."/>
            <person name="Nagy L.G."/>
            <person name="Floudas D."/>
            <person name="Copeland A."/>
            <person name="Barry K.W."/>
            <person name="Cichocki N."/>
            <person name="Veneault-Fourrey C."/>
            <person name="LaButti K."/>
            <person name="Lindquist E.A."/>
            <person name="Lipzen A."/>
            <person name="Lundell T."/>
            <person name="Morin E."/>
            <person name="Murat C."/>
            <person name="Riley R."/>
            <person name="Ohm R."/>
            <person name="Sun H."/>
            <person name="Tunlid A."/>
            <person name="Henrissat B."/>
            <person name="Grigoriev I.V."/>
            <person name="Hibbett D.S."/>
            <person name="Martin F."/>
        </authorList>
    </citation>
    <scope>NUCLEOTIDE SEQUENCE [LARGE SCALE GENOMIC DNA]</scope>
    <source>
        <strain evidence="1 2">FD-317 M1</strain>
    </source>
</reference>
<protein>
    <submittedName>
        <fullName evidence="1">Uncharacterized protein</fullName>
    </submittedName>
</protein>
<gene>
    <name evidence="1" type="ORF">GYMLUDRAFT_65155</name>
</gene>
<dbReference type="Proteomes" id="UP000053593">
    <property type="component" value="Unassembled WGS sequence"/>
</dbReference>
<proteinExistence type="predicted"/>
<sequence length="151" mass="16903">MAKDKIPFHSSKAPLEPYKGISPCIHGFYMILPCKIIKYLFSNTEKNGQDILQVLACDGKCITVCISSLNFKVQLEQTEHGRLDISVAISSLVTSLSRCLINGAAMKVVFSLQHKLEIWETNLPWEDEIFNVNGQQCACLVAEFNKLPDNL</sequence>
<dbReference type="AlphaFoldDB" id="A0A0D0B962"/>
<accession>A0A0D0B962</accession>
<dbReference type="EMBL" id="KN834886">
    <property type="protein sequence ID" value="KIK50746.1"/>
    <property type="molecule type" value="Genomic_DNA"/>
</dbReference>
<dbReference type="HOGENOM" id="CLU_1759021_0_0_1"/>
<name>A0A0D0B962_9AGAR</name>
<evidence type="ECO:0000313" key="1">
    <source>
        <dbReference type="EMBL" id="KIK50746.1"/>
    </source>
</evidence>